<feature type="region of interest" description="Disordered" evidence="2">
    <location>
        <begin position="1"/>
        <end position="24"/>
    </location>
</feature>
<organism evidence="4 5">
    <name type="scientific">Anguilla anguilla</name>
    <name type="common">European freshwater eel</name>
    <name type="synonym">Muraena anguilla</name>
    <dbReference type="NCBI Taxonomy" id="7936"/>
    <lineage>
        <taxon>Eukaryota</taxon>
        <taxon>Metazoa</taxon>
        <taxon>Chordata</taxon>
        <taxon>Craniata</taxon>
        <taxon>Vertebrata</taxon>
        <taxon>Euteleostomi</taxon>
        <taxon>Actinopterygii</taxon>
        <taxon>Neopterygii</taxon>
        <taxon>Teleostei</taxon>
        <taxon>Anguilliformes</taxon>
        <taxon>Anguillidae</taxon>
        <taxon>Anguilla</taxon>
    </lineage>
</organism>
<dbReference type="GO" id="GO:0005886">
    <property type="term" value="C:plasma membrane"/>
    <property type="evidence" value="ECO:0007669"/>
    <property type="project" value="UniProtKB-ARBA"/>
</dbReference>
<dbReference type="FunFam" id="1.10.8.270:FF:000007">
    <property type="entry name" value="TBC1 domain family member 10A"/>
    <property type="match status" value="1"/>
</dbReference>
<dbReference type="FunFam" id="1.10.10.750:FF:000001">
    <property type="entry name" value="TBC1 domain family member 10A"/>
    <property type="match status" value="1"/>
</dbReference>
<dbReference type="PROSITE" id="PS50086">
    <property type="entry name" value="TBC_RABGAP"/>
    <property type="match status" value="1"/>
</dbReference>
<feature type="compositionally biased region" description="Polar residues" evidence="2">
    <location>
        <begin position="1"/>
        <end position="10"/>
    </location>
</feature>
<evidence type="ECO:0000259" key="3">
    <source>
        <dbReference type="PROSITE" id="PS50086"/>
    </source>
</evidence>
<dbReference type="Proteomes" id="UP001044222">
    <property type="component" value="Chromosome 7"/>
</dbReference>
<accession>A0A9D3MGF2</accession>
<dbReference type="SMART" id="SM00164">
    <property type="entry name" value="TBC"/>
    <property type="match status" value="1"/>
</dbReference>
<gene>
    <name evidence="4" type="ORF">ANANG_G00139090</name>
</gene>
<dbReference type="GO" id="GO:0005096">
    <property type="term" value="F:GTPase activator activity"/>
    <property type="evidence" value="ECO:0007669"/>
    <property type="project" value="UniProtKB-KW"/>
</dbReference>
<dbReference type="SUPFAM" id="SSF47923">
    <property type="entry name" value="Ypt/Rab-GAP domain of gyp1p"/>
    <property type="match status" value="2"/>
</dbReference>
<dbReference type="Gene3D" id="1.10.10.750">
    <property type="entry name" value="Ypt/Rab-GAP domain of gyp1p, domain 1"/>
    <property type="match status" value="1"/>
</dbReference>
<dbReference type="Gene3D" id="1.10.8.270">
    <property type="entry name" value="putative rabgap domain of human tbc1 domain family member 14 like domains"/>
    <property type="match status" value="1"/>
</dbReference>
<feature type="compositionally biased region" description="Gly residues" evidence="2">
    <location>
        <begin position="670"/>
        <end position="679"/>
    </location>
</feature>
<dbReference type="EMBL" id="JAFIRN010000007">
    <property type="protein sequence ID" value="KAG5845438.1"/>
    <property type="molecule type" value="Genomic_DNA"/>
</dbReference>
<feature type="compositionally biased region" description="Low complexity" evidence="2">
    <location>
        <begin position="681"/>
        <end position="697"/>
    </location>
</feature>
<feature type="compositionally biased region" description="Basic and acidic residues" evidence="2">
    <location>
        <begin position="569"/>
        <end position="579"/>
    </location>
</feature>
<feature type="compositionally biased region" description="Polar residues" evidence="2">
    <location>
        <begin position="610"/>
        <end position="619"/>
    </location>
</feature>
<feature type="domain" description="Rab-GAP TBC" evidence="3">
    <location>
        <begin position="88"/>
        <end position="276"/>
    </location>
</feature>
<reference evidence="4" key="1">
    <citation type="submission" date="2021-01" db="EMBL/GenBank/DDBJ databases">
        <title>A chromosome-scale assembly of European eel, Anguilla anguilla.</title>
        <authorList>
            <person name="Henkel C."/>
            <person name="Jong-Raadsen S.A."/>
            <person name="Dufour S."/>
            <person name="Weltzien F.-A."/>
            <person name="Palstra A.P."/>
            <person name="Pelster B."/>
            <person name="Spaink H.P."/>
            <person name="Van Den Thillart G.E."/>
            <person name="Jansen H."/>
            <person name="Zahm M."/>
            <person name="Klopp C."/>
            <person name="Cedric C."/>
            <person name="Louis A."/>
            <person name="Berthelot C."/>
            <person name="Parey E."/>
            <person name="Roest Crollius H."/>
            <person name="Montfort J."/>
            <person name="Robinson-Rechavi M."/>
            <person name="Bucao C."/>
            <person name="Bouchez O."/>
            <person name="Gislard M."/>
            <person name="Lluch J."/>
            <person name="Milhes M."/>
            <person name="Lampietro C."/>
            <person name="Lopez Roques C."/>
            <person name="Donnadieu C."/>
            <person name="Braasch I."/>
            <person name="Desvignes T."/>
            <person name="Postlethwait J."/>
            <person name="Bobe J."/>
            <person name="Guiguen Y."/>
            <person name="Dirks R."/>
        </authorList>
    </citation>
    <scope>NUCLEOTIDE SEQUENCE</scope>
    <source>
        <strain evidence="4">Tag_6206</strain>
        <tissue evidence="4">Liver</tissue>
    </source>
</reference>
<dbReference type="InterPro" id="IPR035969">
    <property type="entry name" value="Rab-GAP_TBC_sf"/>
</dbReference>
<keyword evidence="5" id="KW-1185">Reference proteome</keyword>
<dbReference type="InterPro" id="IPR000195">
    <property type="entry name" value="Rab-GAP-TBC_dom"/>
</dbReference>
<dbReference type="Gene3D" id="1.10.472.80">
    <property type="entry name" value="Ypt/Rab-GAP domain of gyp1p, domain 3"/>
    <property type="match status" value="1"/>
</dbReference>
<feature type="compositionally biased region" description="Basic and acidic residues" evidence="2">
    <location>
        <begin position="631"/>
        <end position="649"/>
    </location>
</feature>
<comment type="caution">
    <text evidence="4">The sequence shown here is derived from an EMBL/GenBank/DDBJ whole genome shotgun (WGS) entry which is preliminary data.</text>
</comment>
<name>A0A9D3MGF2_ANGAN</name>
<evidence type="ECO:0000313" key="4">
    <source>
        <dbReference type="EMBL" id="KAG5845438.1"/>
    </source>
</evidence>
<dbReference type="GO" id="GO:0031267">
    <property type="term" value="F:small GTPase binding"/>
    <property type="evidence" value="ECO:0007669"/>
    <property type="project" value="TreeGrafter"/>
</dbReference>
<proteinExistence type="predicted"/>
<sequence length="781" mass="86486">MEPMSTQVDPNSEDSSSSDNMSLLNIGLPASETDRFGFILGTGSTVGAEGPPPEVIRQRETKWLNIIGQWDHTLLKKTNKVKEQCRKGIPASLRARCWPLLCYATERRSKNRRLYQTLDSSPALQTWVDMIERDIDRQFPFHEMFLSRDGHGQQGLFRVLKAYTQFRPDEGYCQGQGPVAAVLLMIMPAEEAFWCLVQISEQYLPGYYSPLLEGVLFDAAMLSGVLHRVCPSAHRHLLKHGVEPLMFATDWLMCLYARHLPFSTLLRVWDLFFCYGVRVLFQVAVVLVRRALGRQVQREECEGQMETLERLRGIKAQVPPEDDTFIEEVCSVPLSGRDLERETERELERWRKERPSSTFDPRNRCHGYQAAWGEQDSSGCSEGDISQQLEDSGNVELQGGHSGDTAQTGVPGNHSPAGDHPGPLTGQGLSQQGETESENLLSPSLLVERPKMEQAPKEVIPFSSTHSEDSTVGPTSETLPGHTGGVSERLPCLPAQVGQTAQERDPHQEEAQPTGTDPTPPEGDLISPEDQSRSGQIPSPAGPCPIVEKGSGVYRPRRAPCGKASRSRTLSEDTFRDSNHTGSEATSIISPSNHTPQDIGKRDPSHQDKSSPFPSSNPVDTPRRFALFRMLRGDRSKDRKGGDGGEKNHKASSPKMTVPTILIQDFSDGVGPGVTGEGSGMDEAGSGMAMAEAASGVAGDGLSSKQRRRGRREQERREREEEKARKKREKVMEKEKDRERKKPQTRGKSFHAHSDIPRPGNSSCTTPGSKRNSAPFFDTIF</sequence>
<protein>
    <recommendedName>
        <fullName evidence="3">Rab-GAP TBC domain-containing protein</fullName>
    </recommendedName>
</protein>
<dbReference type="Pfam" id="PF00566">
    <property type="entry name" value="RabGAP-TBC"/>
    <property type="match status" value="1"/>
</dbReference>
<feature type="compositionally biased region" description="Polar residues" evidence="2">
    <location>
        <begin position="462"/>
        <end position="478"/>
    </location>
</feature>
<dbReference type="PANTHER" id="PTHR47219:SF4">
    <property type="entry name" value="TBC1 DOMAIN FAMILY MEMBER 10A"/>
    <property type="match status" value="1"/>
</dbReference>
<evidence type="ECO:0000256" key="2">
    <source>
        <dbReference type="SAM" id="MobiDB-lite"/>
    </source>
</evidence>
<feature type="compositionally biased region" description="Polar residues" evidence="2">
    <location>
        <begin position="580"/>
        <end position="596"/>
    </location>
</feature>
<feature type="compositionally biased region" description="Polar residues" evidence="2">
    <location>
        <begin position="760"/>
        <end position="772"/>
    </location>
</feature>
<feature type="compositionally biased region" description="Low complexity" evidence="2">
    <location>
        <begin position="13"/>
        <end position="24"/>
    </location>
</feature>
<dbReference type="FunFam" id="1.10.472.80:FF:000008">
    <property type="entry name" value="TBC1 domain family member 10A"/>
    <property type="match status" value="1"/>
</dbReference>
<keyword evidence="1" id="KW-0343">GTPase activation</keyword>
<feature type="compositionally biased region" description="Polar residues" evidence="2">
    <location>
        <begin position="427"/>
        <end position="442"/>
    </location>
</feature>
<feature type="compositionally biased region" description="Basic and acidic residues" evidence="2">
    <location>
        <begin position="599"/>
        <end position="609"/>
    </location>
</feature>
<evidence type="ECO:0000256" key="1">
    <source>
        <dbReference type="ARBA" id="ARBA00022468"/>
    </source>
</evidence>
<dbReference type="InterPro" id="IPR050302">
    <property type="entry name" value="Rab_GAP_TBC_domain"/>
</dbReference>
<feature type="compositionally biased region" description="Basic and acidic residues" evidence="2">
    <location>
        <begin position="712"/>
        <end position="742"/>
    </location>
</feature>
<dbReference type="PANTHER" id="PTHR47219">
    <property type="entry name" value="RAB GTPASE-ACTIVATING PROTEIN 1-LIKE"/>
    <property type="match status" value="1"/>
</dbReference>
<feature type="region of interest" description="Disordered" evidence="2">
    <location>
        <begin position="394"/>
        <end position="781"/>
    </location>
</feature>
<dbReference type="AlphaFoldDB" id="A0A9D3MGF2"/>
<evidence type="ECO:0000313" key="5">
    <source>
        <dbReference type="Proteomes" id="UP001044222"/>
    </source>
</evidence>